<reference evidence="7 8" key="1">
    <citation type="journal article" date="2013" name="Genome Announc.">
        <title>Draft genome sequences for three mercury-methylating, sulfate-reducing bacteria.</title>
        <authorList>
            <person name="Brown S.D."/>
            <person name="Hurt R.A.Jr."/>
            <person name="Gilmour C.C."/>
            <person name="Elias D.A."/>
        </authorList>
    </citation>
    <scope>NUCLEOTIDE SEQUENCE [LARGE SCALE GENOMIC DNA]</scope>
    <source>
        <strain evidence="7 8">DSM 16529</strain>
    </source>
</reference>
<evidence type="ECO:0000313" key="7">
    <source>
        <dbReference type="EMBL" id="EPR35036.1"/>
    </source>
</evidence>
<dbReference type="GO" id="GO:0020037">
    <property type="term" value="F:heme binding"/>
    <property type="evidence" value="ECO:0007669"/>
    <property type="project" value="InterPro"/>
</dbReference>
<dbReference type="EMBL" id="ATHI01000005">
    <property type="protein sequence ID" value="EPR35036.1"/>
    <property type="molecule type" value="Genomic_DNA"/>
</dbReference>
<organism evidence="7 8">
    <name type="scientific">Alkalidesulfovibrio alkalitolerans DSM 16529</name>
    <dbReference type="NCBI Taxonomy" id="1121439"/>
    <lineage>
        <taxon>Bacteria</taxon>
        <taxon>Pseudomonadati</taxon>
        <taxon>Thermodesulfobacteriota</taxon>
        <taxon>Desulfovibrionia</taxon>
        <taxon>Desulfovibrionales</taxon>
        <taxon>Desulfovibrionaceae</taxon>
        <taxon>Alkalidesulfovibrio</taxon>
    </lineage>
</organism>
<feature type="signal peptide" evidence="5">
    <location>
        <begin position="1"/>
        <end position="21"/>
    </location>
</feature>
<dbReference type="Proteomes" id="UP000014975">
    <property type="component" value="Unassembled WGS sequence"/>
</dbReference>
<evidence type="ECO:0000256" key="4">
    <source>
        <dbReference type="PROSITE-ProRule" id="PRU00433"/>
    </source>
</evidence>
<dbReference type="PROSITE" id="PS51007">
    <property type="entry name" value="CYTC"/>
    <property type="match status" value="1"/>
</dbReference>
<keyword evidence="5" id="KW-0732">Signal</keyword>
<name>S7TEB8_9BACT</name>
<dbReference type="PATRIC" id="fig|1121439.3.peg.792"/>
<keyword evidence="1 4" id="KW-0349">Heme</keyword>
<feature type="chain" id="PRO_5004557095" description="Cytochrome c domain-containing protein" evidence="5">
    <location>
        <begin position="22"/>
        <end position="103"/>
    </location>
</feature>
<keyword evidence="3 4" id="KW-0408">Iron</keyword>
<dbReference type="SUPFAM" id="SSF46626">
    <property type="entry name" value="Cytochrome c"/>
    <property type="match status" value="1"/>
</dbReference>
<evidence type="ECO:0000256" key="2">
    <source>
        <dbReference type="ARBA" id="ARBA00022723"/>
    </source>
</evidence>
<comment type="caution">
    <text evidence="7">The sequence shown here is derived from an EMBL/GenBank/DDBJ whole genome shotgun (WGS) entry which is preliminary data.</text>
</comment>
<evidence type="ECO:0000256" key="1">
    <source>
        <dbReference type="ARBA" id="ARBA00022617"/>
    </source>
</evidence>
<dbReference type="InterPro" id="IPR009056">
    <property type="entry name" value="Cyt_c-like_dom"/>
</dbReference>
<accession>S7TEB8</accession>
<dbReference type="GO" id="GO:0046872">
    <property type="term" value="F:metal ion binding"/>
    <property type="evidence" value="ECO:0007669"/>
    <property type="project" value="UniProtKB-KW"/>
</dbReference>
<evidence type="ECO:0000259" key="6">
    <source>
        <dbReference type="PROSITE" id="PS51007"/>
    </source>
</evidence>
<proteinExistence type="predicted"/>
<keyword evidence="2 4" id="KW-0479">Metal-binding</keyword>
<dbReference type="STRING" id="1121439.dsat_2399"/>
<dbReference type="GO" id="GO:0009055">
    <property type="term" value="F:electron transfer activity"/>
    <property type="evidence" value="ECO:0007669"/>
    <property type="project" value="InterPro"/>
</dbReference>
<sequence length="103" mass="10976">MSSMMKGLCILAFILVFAAMAGNSSFPTDAAAHTSEGEALVKNVCGRCHSAQRVCANLGRDQIYWERTVTRMRQNGAALSAPDISSAATYLAGQKKDTAPFCN</sequence>
<evidence type="ECO:0000313" key="8">
    <source>
        <dbReference type="Proteomes" id="UP000014975"/>
    </source>
</evidence>
<dbReference type="OrthoDB" id="258660at2"/>
<evidence type="ECO:0000256" key="3">
    <source>
        <dbReference type="ARBA" id="ARBA00023004"/>
    </source>
</evidence>
<dbReference type="InterPro" id="IPR036909">
    <property type="entry name" value="Cyt_c-like_dom_sf"/>
</dbReference>
<protein>
    <recommendedName>
        <fullName evidence="6">Cytochrome c domain-containing protein</fullName>
    </recommendedName>
</protein>
<dbReference type="AlphaFoldDB" id="S7TEB8"/>
<evidence type="ECO:0000256" key="5">
    <source>
        <dbReference type="SAM" id="SignalP"/>
    </source>
</evidence>
<gene>
    <name evidence="7" type="ORF">dsat_2399</name>
</gene>
<keyword evidence="8" id="KW-1185">Reference proteome</keyword>
<dbReference type="Gene3D" id="1.10.760.10">
    <property type="entry name" value="Cytochrome c-like domain"/>
    <property type="match status" value="1"/>
</dbReference>
<dbReference type="eggNOG" id="ENOG502ZQ8C">
    <property type="taxonomic scope" value="Bacteria"/>
</dbReference>
<feature type="domain" description="Cytochrome c" evidence="6">
    <location>
        <begin position="32"/>
        <end position="103"/>
    </location>
</feature>